<sequence>MAVLRGVPPGRAGRLWLRRRLATATRSRGQLDRKLHLLTAERRRLACLEEEHRAEWERTCTLGATWLDRVALLSGRDGIRTARGSGSLLAQVRWTTTAGVSYPVMVTVSEPSATVPAYHATTALAPAIAAHRAAVRAGAALGAAQAGLLRLDHEIALTRRRLRALDTRWVPQLEESLRLLEAALEQLEREDWARLRTNADTAFGP</sequence>
<evidence type="ECO:0000256" key="2">
    <source>
        <dbReference type="ARBA" id="ARBA00022448"/>
    </source>
</evidence>
<evidence type="ECO:0000256" key="1">
    <source>
        <dbReference type="ARBA" id="ARBA00005850"/>
    </source>
</evidence>
<dbReference type="Pfam" id="PF01813">
    <property type="entry name" value="ATP-synt_D"/>
    <property type="match status" value="1"/>
</dbReference>
<dbReference type="RefSeq" id="WP_406830664.1">
    <property type="nucleotide sequence ID" value="NZ_CP157483.1"/>
</dbReference>
<organism evidence="4">
    <name type="scientific">Pedococcus sp. KACC 23699</name>
    <dbReference type="NCBI Taxonomy" id="3149228"/>
    <lineage>
        <taxon>Bacteria</taxon>
        <taxon>Bacillati</taxon>
        <taxon>Actinomycetota</taxon>
        <taxon>Actinomycetes</taxon>
        <taxon>Micrococcales</taxon>
        <taxon>Intrasporangiaceae</taxon>
        <taxon>Pedococcus</taxon>
    </lineage>
</organism>
<keyword evidence="3" id="KW-0406">Ion transport</keyword>
<keyword evidence="2" id="KW-0813">Transport</keyword>
<evidence type="ECO:0000256" key="3">
    <source>
        <dbReference type="ARBA" id="ARBA00023065"/>
    </source>
</evidence>
<dbReference type="EMBL" id="CP157483">
    <property type="protein sequence ID" value="XBO43234.1"/>
    <property type="molecule type" value="Genomic_DNA"/>
</dbReference>
<dbReference type="InterPro" id="IPR002699">
    <property type="entry name" value="V_ATPase_D"/>
</dbReference>
<protein>
    <submittedName>
        <fullName evidence="4">V-type ATP synthase subunit D</fullName>
    </submittedName>
</protein>
<dbReference type="Gene3D" id="1.10.287.3240">
    <property type="match status" value="1"/>
</dbReference>
<reference evidence="4" key="1">
    <citation type="submission" date="2024-05" db="EMBL/GenBank/DDBJ databases">
        <authorList>
            <person name="Kim S."/>
            <person name="Heo J."/>
            <person name="Choi H."/>
            <person name="Choi Y."/>
            <person name="Kwon S.-W."/>
            <person name="Kim Y."/>
        </authorList>
    </citation>
    <scope>NUCLEOTIDE SEQUENCE</scope>
    <source>
        <strain evidence="4">KACC 23699</strain>
    </source>
</reference>
<dbReference type="AlphaFoldDB" id="A0AAU7JSZ5"/>
<dbReference type="GO" id="GO:0046961">
    <property type="term" value="F:proton-transporting ATPase activity, rotational mechanism"/>
    <property type="evidence" value="ECO:0007669"/>
    <property type="project" value="InterPro"/>
</dbReference>
<proteinExistence type="inferred from homology"/>
<comment type="similarity">
    <text evidence="1">Belongs to the V-ATPase D subunit family.</text>
</comment>
<gene>
    <name evidence="4" type="ORF">ABEG17_16955</name>
</gene>
<name>A0AAU7JSZ5_9MICO</name>
<evidence type="ECO:0000313" key="4">
    <source>
        <dbReference type="EMBL" id="XBO43234.1"/>
    </source>
</evidence>
<accession>A0AAU7JSZ5</accession>